<keyword evidence="1" id="KW-0472">Membrane</keyword>
<evidence type="ECO:0000313" key="2">
    <source>
        <dbReference type="EMBL" id="JAH40293.1"/>
    </source>
</evidence>
<accession>A0A0E9SII8</accession>
<sequence>MPSVVSWLPCRSTKVRFSSPERMPEGNLDIWFPIIFSSFMVLASGPTGSVRLLKLKYSFSSDLSLSKTPFSTAPLVIWLLSRISQRRSVALTKAAALISLMSLS</sequence>
<reference evidence="2" key="1">
    <citation type="submission" date="2014-11" db="EMBL/GenBank/DDBJ databases">
        <authorList>
            <person name="Amaro Gonzalez C."/>
        </authorList>
    </citation>
    <scope>NUCLEOTIDE SEQUENCE</scope>
</reference>
<dbReference type="EMBL" id="GBXM01068284">
    <property type="protein sequence ID" value="JAH40293.1"/>
    <property type="molecule type" value="Transcribed_RNA"/>
</dbReference>
<name>A0A0E9SII8_ANGAN</name>
<evidence type="ECO:0000256" key="1">
    <source>
        <dbReference type="SAM" id="Phobius"/>
    </source>
</evidence>
<dbReference type="AlphaFoldDB" id="A0A0E9SII8"/>
<protein>
    <submittedName>
        <fullName evidence="2">Uncharacterized protein</fullName>
    </submittedName>
</protein>
<proteinExistence type="predicted"/>
<reference evidence="2" key="2">
    <citation type="journal article" date="2015" name="Fish Shellfish Immunol.">
        <title>Early steps in the European eel (Anguilla anguilla)-Vibrio vulnificus interaction in the gills: Role of the RtxA13 toxin.</title>
        <authorList>
            <person name="Callol A."/>
            <person name="Pajuelo D."/>
            <person name="Ebbesson L."/>
            <person name="Teles M."/>
            <person name="MacKenzie S."/>
            <person name="Amaro C."/>
        </authorList>
    </citation>
    <scope>NUCLEOTIDE SEQUENCE</scope>
</reference>
<keyword evidence="1" id="KW-1133">Transmembrane helix</keyword>
<feature type="transmembrane region" description="Helical" evidence="1">
    <location>
        <begin position="30"/>
        <end position="53"/>
    </location>
</feature>
<organism evidence="2">
    <name type="scientific">Anguilla anguilla</name>
    <name type="common">European freshwater eel</name>
    <name type="synonym">Muraena anguilla</name>
    <dbReference type="NCBI Taxonomy" id="7936"/>
    <lineage>
        <taxon>Eukaryota</taxon>
        <taxon>Metazoa</taxon>
        <taxon>Chordata</taxon>
        <taxon>Craniata</taxon>
        <taxon>Vertebrata</taxon>
        <taxon>Euteleostomi</taxon>
        <taxon>Actinopterygii</taxon>
        <taxon>Neopterygii</taxon>
        <taxon>Teleostei</taxon>
        <taxon>Anguilliformes</taxon>
        <taxon>Anguillidae</taxon>
        <taxon>Anguilla</taxon>
    </lineage>
</organism>
<keyword evidence="1" id="KW-0812">Transmembrane</keyword>